<evidence type="ECO:0000256" key="2">
    <source>
        <dbReference type="ARBA" id="ARBA00008157"/>
    </source>
</evidence>
<dbReference type="GO" id="GO:0000978">
    <property type="term" value="F:RNA polymerase II cis-regulatory region sequence-specific DNA binding"/>
    <property type="evidence" value="ECO:0007669"/>
    <property type="project" value="TreeGrafter"/>
</dbReference>
<gene>
    <name evidence="15" type="ORF">scyTo_0005403</name>
</gene>
<keyword evidence="16" id="KW-1185">Reference proteome</keyword>
<keyword evidence="8" id="KW-0010">Activator</keyword>
<evidence type="ECO:0000256" key="10">
    <source>
        <dbReference type="ARBA" id="ARBA00023242"/>
    </source>
</evidence>
<dbReference type="EMBL" id="BFAA01001673">
    <property type="protein sequence ID" value="GCB69001.1"/>
    <property type="molecule type" value="Genomic_DNA"/>
</dbReference>
<dbReference type="FunFam" id="1.10.880.10:FF:000002">
    <property type="entry name" value="transcription regulator protein BACH2 isoform X1"/>
    <property type="match status" value="1"/>
</dbReference>
<evidence type="ECO:0000313" key="16">
    <source>
        <dbReference type="Proteomes" id="UP000288216"/>
    </source>
</evidence>
<keyword evidence="6" id="KW-0805">Transcription regulation</keyword>
<feature type="region of interest" description="Disordered" evidence="12">
    <location>
        <begin position="156"/>
        <end position="178"/>
    </location>
</feature>
<dbReference type="PANTHER" id="PTHR46105">
    <property type="entry name" value="AGAP004733-PA"/>
    <property type="match status" value="1"/>
</dbReference>
<dbReference type="InterPro" id="IPR043321">
    <property type="entry name" value="bZIP_BACH"/>
</dbReference>
<feature type="compositionally biased region" description="Low complexity" evidence="12">
    <location>
        <begin position="482"/>
        <end position="497"/>
    </location>
</feature>
<dbReference type="SUPFAM" id="SSF57959">
    <property type="entry name" value="Leucine zipper domain"/>
    <property type="match status" value="1"/>
</dbReference>
<dbReference type="SUPFAM" id="SSF54695">
    <property type="entry name" value="POZ domain"/>
    <property type="match status" value="1"/>
</dbReference>
<feature type="compositionally biased region" description="Basic and acidic residues" evidence="12">
    <location>
        <begin position="168"/>
        <end position="178"/>
    </location>
</feature>
<keyword evidence="11" id="KW-0175">Coiled coil</keyword>
<dbReference type="SMART" id="SM00225">
    <property type="entry name" value="BTB"/>
    <property type="match status" value="1"/>
</dbReference>
<keyword evidence="3" id="KW-0678">Repressor</keyword>
<dbReference type="CDD" id="cd18278">
    <property type="entry name" value="BTB_POZ_BACH2"/>
    <property type="match status" value="1"/>
</dbReference>
<dbReference type="GO" id="GO:0000981">
    <property type="term" value="F:DNA-binding transcription factor activity, RNA polymerase II-specific"/>
    <property type="evidence" value="ECO:0007669"/>
    <property type="project" value="TreeGrafter"/>
</dbReference>
<keyword evidence="4" id="KW-0597">Phosphoprotein</keyword>
<dbReference type="Pfam" id="PF03131">
    <property type="entry name" value="bZIP_Maf"/>
    <property type="match status" value="1"/>
</dbReference>
<feature type="domain" description="BZIP" evidence="14">
    <location>
        <begin position="544"/>
        <end position="589"/>
    </location>
</feature>
<dbReference type="CDD" id="cd14719">
    <property type="entry name" value="bZIP_BACH"/>
    <property type="match status" value="1"/>
</dbReference>
<sequence length="735" mass="82683">MGLNGMSVDEKPESPMYVYESTVHCTNILLCLNDQRKQDILCDVTVLVERKEFRAHRAVLAACSEYFLQTLIGQTEHELVITLPEEVTARGFSPLLQFAYTAKLLLSRDNIQEVMHCAEILHMHNLEDSCFRFLEAQLFNEKDGFFLYTKMSNSQQSDAQEDGNSAGEEEHMQSETHKITCSRERICNETLGFEASSRLTDKEPAVISIPVTSNDDMGRCPKYRKYQLACTKHINSTPHTSTSGFSSTFKEDRPVHSQTQGYRKAQVKIEPHALEIAGEKAIQYLSGGEPGAVEHVITDKEMDIKQMSPMCVDRPKSRTPPCSRFIKKNDVESTERQNPLQQPLDTRTSCSLEEGMTQGDLKTEYRPYSENYGLSCTPQKDNNNFTVGNPMTGPSCEVICKQELESDRKSVIFSSGTLDTMNTPAAHSYPGGSSLEDELTEHVPKGTRFLSADQQELGMMGDATYSQCKPPLKCEQSYGTNSSDESGSFSEGDSESCSTRERGREVKLPFPIDQITDLPRNDFQMMVKMHKLTSEQLEFIHDVRRRSKNRIAAQRCRKRKLDCIQNLECEIQKLLCEKEKLLTERNQLNACMGELWDNFSCLCQEVCGDVQLDPEQIQSLHKFCPVFRPMGEPAATGSTALPLAELEQKFLKTQSVGDGMQCCSEQGGSQLQDQWSPHHNAEMCTSGNLQGLLDQGTCSERGPSLEQCSQTVTVDFCQEMTDKCTTDEQPRKDCT</sequence>
<dbReference type="SMART" id="SM00338">
    <property type="entry name" value="BRLZ"/>
    <property type="match status" value="1"/>
</dbReference>
<evidence type="ECO:0000256" key="8">
    <source>
        <dbReference type="ARBA" id="ARBA00023159"/>
    </source>
</evidence>
<comment type="subcellular location">
    <subcellularLocation>
        <location evidence="1">Nucleus</location>
    </subcellularLocation>
</comment>
<dbReference type="InterPro" id="IPR000210">
    <property type="entry name" value="BTB/POZ_dom"/>
</dbReference>
<dbReference type="GO" id="GO:0005634">
    <property type="term" value="C:nucleus"/>
    <property type="evidence" value="ECO:0007669"/>
    <property type="project" value="UniProtKB-SubCell"/>
</dbReference>
<feature type="coiled-coil region" evidence="11">
    <location>
        <begin position="564"/>
        <end position="591"/>
    </location>
</feature>
<dbReference type="PROSITE" id="PS50217">
    <property type="entry name" value="BZIP"/>
    <property type="match status" value="1"/>
</dbReference>
<evidence type="ECO:0000259" key="14">
    <source>
        <dbReference type="PROSITE" id="PS50217"/>
    </source>
</evidence>
<evidence type="ECO:0000256" key="3">
    <source>
        <dbReference type="ARBA" id="ARBA00022491"/>
    </source>
</evidence>
<accession>A0A401P782</accession>
<feature type="region of interest" description="Disordered" evidence="12">
    <location>
        <begin position="476"/>
        <end position="503"/>
    </location>
</feature>
<evidence type="ECO:0000256" key="4">
    <source>
        <dbReference type="ARBA" id="ARBA00022553"/>
    </source>
</evidence>
<dbReference type="InterPro" id="IPR050457">
    <property type="entry name" value="ZnFinger_BTB_dom_contain"/>
</dbReference>
<comment type="similarity">
    <text evidence="2">Belongs to the bZIP family. CNC subfamily.</text>
</comment>
<feature type="domain" description="BTB" evidence="13">
    <location>
        <begin position="42"/>
        <end position="108"/>
    </location>
</feature>
<dbReference type="STRING" id="75743.A0A401P782"/>
<keyword evidence="5" id="KW-0832">Ubl conjugation</keyword>
<dbReference type="InterPro" id="IPR004826">
    <property type="entry name" value="bZIP_Maf"/>
</dbReference>
<dbReference type="PROSITE" id="PS00036">
    <property type="entry name" value="BZIP_BASIC"/>
    <property type="match status" value="1"/>
</dbReference>
<evidence type="ECO:0000256" key="1">
    <source>
        <dbReference type="ARBA" id="ARBA00004123"/>
    </source>
</evidence>
<dbReference type="Proteomes" id="UP000288216">
    <property type="component" value="Unassembled WGS sequence"/>
</dbReference>
<dbReference type="PROSITE" id="PS50097">
    <property type="entry name" value="BTB"/>
    <property type="match status" value="1"/>
</dbReference>
<protein>
    <recommendedName>
        <fullName evidence="17">BTB domain-containing protein</fullName>
    </recommendedName>
</protein>
<organism evidence="15 16">
    <name type="scientific">Scyliorhinus torazame</name>
    <name type="common">Cloudy catshark</name>
    <name type="synonym">Catulus torazame</name>
    <dbReference type="NCBI Taxonomy" id="75743"/>
    <lineage>
        <taxon>Eukaryota</taxon>
        <taxon>Metazoa</taxon>
        <taxon>Chordata</taxon>
        <taxon>Craniata</taxon>
        <taxon>Vertebrata</taxon>
        <taxon>Chondrichthyes</taxon>
        <taxon>Elasmobranchii</taxon>
        <taxon>Galeomorphii</taxon>
        <taxon>Galeoidea</taxon>
        <taxon>Carcharhiniformes</taxon>
        <taxon>Scyliorhinidae</taxon>
        <taxon>Scyliorhinus</taxon>
    </lineage>
</organism>
<keyword evidence="7" id="KW-0238">DNA-binding</keyword>
<dbReference type="SUPFAM" id="SSF47454">
    <property type="entry name" value="A DNA-binding domain in eukaryotic transcription factors"/>
    <property type="match status" value="1"/>
</dbReference>
<comment type="caution">
    <text evidence="15">The sequence shown here is derived from an EMBL/GenBank/DDBJ whole genome shotgun (WGS) entry which is preliminary data.</text>
</comment>
<evidence type="ECO:0000259" key="13">
    <source>
        <dbReference type="PROSITE" id="PS50097"/>
    </source>
</evidence>
<evidence type="ECO:0000256" key="11">
    <source>
        <dbReference type="SAM" id="Coils"/>
    </source>
</evidence>
<dbReference type="Gene3D" id="1.10.880.10">
    <property type="entry name" value="Transcription factor, Skn-1-like, DNA-binding domain"/>
    <property type="match status" value="1"/>
</dbReference>
<evidence type="ECO:0008006" key="17">
    <source>
        <dbReference type="Google" id="ProtNLM"/>
    </source>
</evidence>
<evidence type="ECO:0000256" key="6">
    <source>
        <dbReference type="ARBA" id="ARBA00023015"/>
    </source>
</evidence>
<evidence type="ECO:0000256" key="9">
    <source>
        <dbReference type="ARBA" id="ARBA00023163"/>
    </source>
</evidence>
<keyword evidence="9" id="KW-0804">Transcription</keyword>
<evidence type="ECO:0000313" key="15">
    <source>
        <dbReference type="EMBL" id="GCB69001.1"/>
    </source>
</evidence>
<dbReference type="FunFam" id="3.30.710.10:FF:000033">
    <property type="entry name" value="transcription regulator protein BACH2 isoform X1"/>
    <property type="match status" value="1"/>
</dbReference>
<dbReference type="Pfam" id="PF00651">
    <property type="entry name" value="BTB"/>
    <property type="match status" value="1"/>
</dbReference>
<dbReference type="InterPro" id="IPR046347">
    <property type="entry name" value="bZIP_sf"/>
</dbReference>
<evidence type="ECO:0000256" key="12">
    <source>
        <dbReference type="SAM" id="MobiDB-lite"/>
    </source>
</evidence>
<dbReference type="OMA" id="CSRERIC"/>
<proteinExistence type="inferred from homology"/>
<dbReference type="PANTHER" id="PTHR46105:SF8">
    <property type="entry name" value="TRANSCRIPTION REGULATOR PROTEIN BACH2"/>
    <property type="match status" value="1"/>
</dbReference>
<evidence type="ECO:0000256" key="7">
    <source>
        <dbReference type="ARBA" id="ARBA00023125"/>
    </source>
</evidence>
<dbReference type="AlphaFoldDB" id="A0A401P782"/>
<evidence type="ECO:0000256" key="5">
    <source>
        <dbReference type="ARBA" id="ARBA00022843"/>
    </source>
</evidence>
<dbReference type="Gene3D" id="3.30.710.10">
    <property type="entry name" value="Potassium Channel Kv1.1, Chain A"/>
    <property type="match status" value="1"/>
</dbReference>
<keyword evidence="10" id="KW-0539">Nucleus</keyword>
<dbReference type="InterPro" id="IPR008917">
    <property type="entry name" value="TF_DNA-bd_sf"/>
</dbReference>
<dbReference type="InterPro" id="IPR004827">
    <property type="entry name" value="bZIP"/>
</dbReference>
<name>A0A401P782_SCYTO</name>
<dbReference type="OrthoDB" id="6365358at2759"/>
<reference evidence="15 16" key="1">
    <citation type="journal article" date="2018" name="Nat. Ecol. Evol.">
        <title>Shark genomes provide insights into elasmobranch evolution and the origin of vertebrates.</title>
        <authorList>
            <person name="Hara Y"/>
            <person name="Yamaguchi K"/>
            <person name="Onimaru K"/>
            <person name="Kadota M"/>
            <person name="Koyanagi M"/>
            <person name="Keeley SD"/>
            <person name="Tatsumi K"/>
            <person name="Tanaka K"/>
            <person name="Motone F"/>
            <person name="Kageyama Y"/>
            <person name="Nozu R"/>
            <person name="Adachi N"/>
            <person name="Nishimura O"/>
            <person name="Nakagawa R"/>
            <person name="Tanegashima C"/>
            <person name="Kiyatake I"/>
            <person name="Matsumoto R"/>
            <person name="Murakumo K"/>
            <person name="Nishida K"/>
            <person name="Terakita A"/>
            <person name="Kuratani S"/>
            <person name="Sato K"/>
            <person name="Hyodo S Kuraku.S."/>
        </authorList>
    </citation>
    <scope>NUCLEOTIDE SEQUENCE [LARGE SCALE GENOMIC DNA]</scope>
</reference>
<dbReference type="InterPro" id="IPR011333">
    <property type="entry name" value="SKP1/BTB/POZ_sf"/>
</dbReference>